<dbReference type="STRING" id="59925.EU91_0094"/>
<protein>
    <submittedName>
        <fullName evidence="2">Uncharacterized protein</fullName>
    </submittedName>
</protein>
<reference evidence="3" key="1">
    <citation type="journal article" date="2014" name="Sci. Data">
        <title>Genomes of diverse isolates of the marine cyanobacterium Prochlorococcus.</title>
        <authorList>
            <person name="Biller S."/>
            <person name="Berube P."/>
            <person name="Thompson J."/>
            <person name="Kelly L."/>
            <person name="Roggensack S."/>
            <person name="Awad L."/>
            <person name="Roache-Johnson K."/>
            <person name="Ding H."/>
            <person name="Giovannoni S.J."/>
            <person name="Moore L.R."/>
            <person name="Chisholm S.W."/>
        </authorList>
    </citation>
    <scope>NUCLEOTIDE SEQUENCE [LARGE SCALE GENOMIC DNA]</scope>
    <source>
        <strain evidence="3">GP2</strain>
    </source>
</reference>
<feature type="compositionally biased region" description="Basic and acidic residues" evidence="1">
    <location>
        <begin position="13"/>
        <end position="41"/>
    </location>
</feature>
<feature type="region of interest" description="Disordered" evidence="1">
    <location>
        <begin position="90"/>
        <end position="140"/>
    </location>
</feature>
<sequence>MSNSNFSNNSGKENYRARSNNERSNFRDRSGGRRDGGGFRIRLSDNEMKAVKSIQETFQLRSTVAVLGFSVRTLSEMIKDEKLIESIKEYAKNNKNSSPSRQSQNPYEEKTKTAPDPFARPLKSTSTEEIQSSEVEEDDK</sequence>
<name>A0A0A1ZKD7_PROMR</name>
<dbReference type="AlphaFoldDB" id="A0A0A1ZKD7"/>
<dbReference type="eggNOG" id="ENOG5032A0I">
    <property type="taxonomic scope" value="Bacteria"/>
</dbReference>
<evidence type="ECO:0000313" key="3">
    <source>
        <dbReference type="Proteomes" id="UP000030598"/>
    </source>
</evidence>
<organism evidence="2 3">
    <name type="scientific">Prochlorococcus marinus str. GP2</name>
    <dbReference type="NCBI Taxonomy" id="59925"/>
    <lineage>
        <taxon>Bacteria</taxon>
        <taxon>Bacillati</taxon>
        <taxon>Cyanobacteriota</taxon>
        <taxon>Cyanophyceae</taxon>
        <taxon>Synechococcales</taxon>
        <taxon>Prochlorococcaceae</taxon>
        <taxon>Prochlorococcus</taxon>
    </lineage>
</organism>
<gene>
    <name evidence="2" type="ORF">EU91_0094</name>
</gene>
<proteinExistence type="predicted"/>
<comment type="caution">
    <text evidence="2">The sequence shown here is derived from an EMBL/GenBank/DDBJ whole genome shotgun (WGS) entry which is preliminary data.</text>
</comment>
<feature type="region of interest" description="Disordered" evidence="1">
    <location>
        <begin position="1"/>
        <end position="41"/>
    </location>
</feature>
<feature type="compositionally biased region" description="Polar residues" evidence="1">
    <location>
        <begin position="123"/>
        <end position="133"/>
    </location>
</feature>
<dbReference type="RefSeq" id="WP_032523729.1">
    <property type="nucleotide sequence ID" value="NZ_CP138934.1"/>
</dbReference>
<dbReference type="OrthoDB" id="542546at2"/>
<dbReference type="Proteomes" id="UP000030598">
    <property type="component" value="Unassembled WGS sequence"/>
</dbReference>
<evidence type="ECO:0000313" key="2">
    <source>
        <dbReference type="EMBL" id="KGF88981.1"/>
    </source>
</evidence>
<dbReference type="EMBL" id="JNAH01000002">
    <property type="protein sequence ID" value="KGF88981.1"/>
    <property type="molecule type" value="Genomic_DNA"/>
</dbReference>
<feature type="compositionally biased region" description="Polar residues" evidence="1">
    <location>
        <begin position="1"/>
        <end position="12"/>
    </location>
</feature>
<evidence type="ECO:0000256" key="1">
    <source>
        <dbReference type="SAM" id="MobiDB-lite"/>
    </source>
</evidence>
<feature type="compositionally biased region" description="Polar residues" evidence="1">
    <location>
        <begin position="93"/>
        <end position="106"/>
    </location>
</feature>
<accession>A0A0A1ZKD7</accession>